<dbReference type="Proteomes" id="UP001472677">
    <property type="component" value="Unassembled WGS sequence"/>
</dbReference>
<dbReference type="CDD" id="cd09274">
    <property type="entry name" value="RNase_HI_RT_Ty3"/>
    <property type="match status" value="1"/>
</dbReference>
<dbReference type="Gene3D" id="3.30.420.10">
    <property type="entry name" value="Ribonuclease H-like superfamily/Ribonuclease H"/>
    <property type="match status" value="1"/>
</dbReference>
<dbReference type="InterPro" id="IPR041577">
    <property type="entry name" value="RT_RNaseH_2"/>
</dbReference>
<protein>
    <recommendedName>
        <fullName evidence="2">Integrase catalytic domain-containing protein</fullName>
    </recommendedName>
</protein>
<comment type="caution">
    <text evidence="3">The sequence shown here is derived from an EMBL/GenBank/DDBJ whole genome shotgun (WGS) entry which is preliminary data.</text>
</comment>
<organism evidence="3 4">
    <name type="scientific">Hibiscus sabdariffa</name>
    <name type="common">roselle</name>
    <dbReference type="NCBI Taxonomy" id="183260"/>
    <lineage>
        <taxon>Eukaryota</taxon>
        <taxon>Viridiplantae</taxon>
        <taxon>Streptophyta</taxon>
        <taxon>Embryophyta</taxon>
        <taxon>Tracheophyta</taxon>
        <taxon>Spermatophyta</taxon>
        <taxon>Magnoliopsida</taxon>
        <taxon>eudicotyledons</taxon>
        <taxon>Gunneridae</taxon>
        <taxon>Pentapetalae</taxon>
        <taxon>rosids</taxon>
        <taxon>malvids</taxon>
        <taxon>Malvales</taxon>
        <taxon>Malvaceae</taxon>
        <taxon>Malvoideae</taxon>
        <taxon>Hibiscus</taxon>
    </lineage>
</organism>
<dbReference type="CDD" id="cd01647">
    <property type="entry name" value="RT_LTR"/>
    <property type="match status" value="1"/>
</dbReference>
<keyword evidence="4" id="KW-1185">Reference proteome</keyword>
<dbReference type="SUPFAM" id="SSF56672">
    <property type="entry name" value="DNA/RNA polymerases"/>
    <property type="match status" value="1"/>
</dbReference>
<dbReference type="InterPro" id="IPR012337">
    <property type="entry name" value="RNaseH-like_sf"/>
</dbReference>
<dbReference type="PROSITE" id="PS50994">
    <property type="entry name" value="INTEGRASE"/>
    <property type="match status" value="1"/>
</dbReference>
<dbReference type="Pfam" id="PF17919">
    <property type="entry name" value="RT_RNaseH_2"/>
    <property type="match status" value="1"/>
</dbReference>
<evidence type="ECO:0000256" key="1">
    <source>
        <dbReference type="ARBA" id="ARBA00023268"/>
    </source>
</evidence>
<proteinExistence type="predicted"/>
<dbReference type="InterPro" id="IPR000477">
    <property type="entry name" value="RT_dom"/>
</dbReference>
<dbReference type="PANTHER" id="PTHR37984">
    <property type="entry name" value="PROTEIN CBG26694"/>
    <property type="match status" value="1"/>
</dbReference>
<dbReference type="InterPro" id="IPR036397">
    <property type="entry name" value="RNaseH_sf"/>
</dbReference>
<gene>
    <name evidence="3" type="ORF">V6N12_068393</name>
</gene>
<dbReference type="InterPro" id="IPR001584">
    <property type="entry name" value="Integrase_cat-core"/>
</dbReference>
<dbReference type="InterPro" id="IPR043128">
    <property type="entry name" value="Rev_trsase/Diguanyl_cyclase"/>
</dbReference>
<evidence type="ECO:0000259" key="2">
    <source>
        <dbReference type="PROSITE" id="PS50994"/>
    </source>
</evidence>
<dbReference type="InterPro" id="IPR043502">
    <property type="entry name" value="DNA/RNA_pol_sf"/>
</dbReference>
<evidence type="ECO:0000313" key="3">
    <source>
        <dbReference type="EMBL" id="KAK8584145.1"/>
    </source>
</evidence>
<accession>A0ABR2FPY0</accession>
<dbReference type="SUPFAM" id="SSF53098">
    <property type="entry name" value="Ribonuclease H-like"/>
    <property type="match status" value="1"/>
</dbReference>
<evidence type="ECO:0000313" key="4">
    <source>
        <dbReference type="Proteomes" id="UP001472677"/>
    </source>
</evidence>
<dbReference type="EMBL" id="JBBPBM010000005">
    <property type="protein sequence ID" value="KAK8584145.1"/>
    <property type="molecule type" value="Genomic_DNA"/>
</dbReference>
<dbReference type="Gene3D" id="3.10.10.10">
    <property type="entry name" value="HIV Type 1 Reverse Transcriptase, subunit A, domain 1"/>
    <property type="match status" value="1"/>
</dbReference>
<dbReference type="InterPro" id="IPR050951">
    <property type="entry name" value="Retrovirus_Pol_polyprotein"/>
</dbReference>
<dbReference type="PANTHER" id="PTHR37984:SF5">
    <property type="entry name" value="PROTEIN NYNRIN-LIKE"/>
    <property type="match status" value="1"/>
</dbReference>
<dbReference type="Gene3D" id="3.30.70.270">
    <property type="match status" value="2"/>
</dbReference>
<keyword evidence="1" id="KW-0511">Multifunctional enzyme</keyword>
<sequence>MIEDLFDQLKDTLVFSKVNLRLGYYQMRVKEEDVPKIDFRTRYGHYDFLVMPFRLTNAPAAFMDLMNRVFKPFLDKFVVMFIDDILIYLRTKEDHTEHLRIVLQTLRDKQLYAKFLKCEFWLDEVIFLGHVISVEGIKVDPKKIQSIMDWRPPKNVSEVRCFLGLAGYYRRFVKGFSTLASSITKLLRKDVPFEWSENQQRSFDQLKQVLTNAPVLVQPESGKDFTVYSDTSHIGLGCVVMQEGRVITCASRQLKPHEVNYPTYDLELAAIVFALKKDLNLRQRRWMELLKDYDLVINYHPGKANVIADGLSCMTTSITNFVSRCLTCQKVKVEHQAPTGLLQPIEFLQWKWNKITMDFVTEMSSDTLAELYIQEVIRLHGIPTSSVSDRDPKFTSRFWKSLQKAMGTKVHHNTTFHPQSDGQSERVIQMLEDMLRACVIDFGRNWEKSLPLLSSFDPDGFL</sequence>
<dbReference type="Pfam" id="PF00078">
    <property type="entry name" value="RVT_1"/>
    <property type="match status" value="1"/>
</dbReference>
<name>A0ABR2FPY0_9ROSI</name>
<reference evidence="3 4" key="1">
    <citation type="journal article" date="2024" name="G3 (Bethesda)">
        <title>Genome assembly of Hibiscus sabdariffa L. provides insights into metabolisms of medicinal natural products.</title>
        <authorList>
            <person name="Kim T."/>
        </authorList>
    </citation>
    <scope>NUCLEOTIDE SEQUENCE [LARGE SCALE GENOMIC DNA]</scope>
    <source>
        <strain evidence="3">TK-2024</strain>
        <tissue evidence="3">Old leaves</tissue>
    </source>
</reference>
<feature type="domain" description="Integrase catalytic" evidence="2">
    <location>
        <begin position="360"/>
        <end position="436"/>
    </location>
</feature>